<dbReference type="InterPro" id="IPR036291">
    <property type="entry name" value="NAD(P)-bd_dom_sf"/>
</dbReference>
<protein>
    <submittedName>
        <fullName evidence="7">Phosphoglycerate dehydrogenase, putative</fullName>
    </submittedName>
</protein>
<organism evidence="7 8">
    <name type="scientific">Blastopirellula marina DSM 3645</name>
    <dbReference type="NCBI Taxonomy" id="314230"/>
    <lineage>
        <taxon>Bacteria</taxon>
        <taxon>Pseudomonadati</taxon>
        <taxon>Planctomycetota</taxon>
        <taxon>Planctomycetia</taxon>
        <taxon>Pirellulales</taxon>
        <taxon>Pirellulaceae</taxon>
        <taxon>Blastopirellula</taxon>
    </lineage>
</organism>
<evidence type="ECO:0000256" key="2">
    <source>
        <dbReference type="ARBA" id="ARBA00023002"/>
    </source>
</evidence>
<dbReference type="FunFam" id="3.40.50.720:FF:000203">
    <property type="entry name" value="D-3-phosphoglycerate dehydrogenase (SerA)"/>
    <property type="match status" value="1"/>
</dbReference>
<dbReference type="Proteomes" id="UP000004358">
    <property type="component" value="Unassembled WGS sequence"/>
</dbReference>
<dbReference type="InterPro" id="IPR006139">
    <property type="entry name" value="D-isomer_2_OHA_DH_cat_dom"/>
</dbReference>
<dbReference type="AlphaFoldDB" id="A3ZW64"/>
<feature type="domain" description="D-isomer specific 2-hydroxyacid dehydrogenase catalytic" evidence="5">
    <location>
        <begin position="17"/>
        <end position="310"/>
    </location>
</feature>
<dbReference type="GO" id="GO:0016616">
    <property type="term" value="F:oxidoreductase activity, acting on the CH-OH group of donors, NAD or NADP as acceptor"/>
    <property type="evidence" value="ECO:0007669"/>
    <property type="project" value="InterPro"/>
</dbReference>
<evidence type="ECO:0000256" key="1">
    <source>
        <dbReference type="ARBA" id="ARBA00005854"/>
    </source>
</evidence>
<dbReference type="PANTHER" id="PTHR43761">
    <property type="entry name" value="D-ISOMER SPECIFIC 2-HYDROXYACID DEHYDROGENASE FAMILY PROTEIN (AFU_ORTHOLOGUE AFUA_1G13630)"/>
    <property type="match status" value="1"/>
</dbReference>
<dbReference type="InterPro" id="IPR050418">
    <property type="entry name" value="D-iso_2-hydroxyacid_DH_PdxB"/>
</dbReference>
<evidence type="ECO:0000256" key="4">
    <source>
        <dbReference type="RuleBase" id="RU003719"/>
    </source>
</evidence>
<name>A3ZW64_9BACT</name>
<dbReference type="GO" id="GO:0051287">
    <property type="term" value="F:NAD binding"/>
    <property type="evidence" value="ECO:0007669"/>
    <property type="project" value="InterPro"/>
</dbReference>
<dbReference type="SUPFAM" id="SSF51735">
    <property type="entry name" value="NAD(P)-binding Rossmann-fold domains"/>
    <property type="match status" value="1"/>
</dbReference>
<dbReference type="PROSITE" id="PS00671">
    <property type="entry name" value="D_2_HYDROXYACID_DH_3"/>
    <property type="match status" value="1"/>
</dbReference>
<evidence type="ECO:0000256" key="3">
    <source>
        <dbReference type="ARBA" id="ARBA00023027"/>
    </source>
</evidence>
<dbReference type="Pfam" id="PF02826">
    <property type="entry name" value="2-Hacid_dh_C"/>
    <property type="match status" value="1"/>
</dbReference>
<dbReference type="Pfam" id="PF00389">
    <property type="entry name" value="2-Hacid_dh"/>
    <property type="match status" value="1"/>
</dbReference>
<dbReference type="STRING" id="314230.DSM3645_03763"/>
<dbReference type="SUPFAM" id="SSF52283">
    <property type="entry name" value="Formate/glycerate dehydrogenase catalytic domain-like"/>
    <property type="match status" value="1"/>
</dbReference>
<dbReference type="PANTHER" id="PTHR43761:SF1">
    <property type="entry name" value="D-ISOMER SPECIFIC 2-HYDROXYACID DEHYDROGENASE CATALYTIC DOMAIN-CONTAINING PROTEIN-RELATED"/>
    <property type="match status" value="1"/>
</dbReference>
<proteinExistence type="inferred from homology"/>
<dbReference type="InterPro" id="IPR029753">
    <property type="entry name" value="D-isomer_DH_CS"/>
</dbReference>
<comment type="caution">
    <text evidence="7">The sequence shown here is derived from an EMBL/GenBank/DDBJ whole genome shotgun (WGS) entry which is preliminary data.</text>
</comment>
<gene>
    <name evidence="7" type="ORF">DSM3645_03763</name>
</gene>
<sequence length="320" mass="34672">MTASHFLATSWPYYELLTAAGFEVRFADLSKSLWEPDHLVAALDGAAGVICSTEPYTAEVLSRTQVRVVSRVGVGYDSVNVPAATEQNIAVCRTPGTLHQSVVEHTIGMILAIYRNVISQNKQVRAGDWDRTAGPRAYGKTLGIIGYGVIGKEVAKAAVLLGMQVIAYDPIAPAGGPSEVERVALDEIWRRSDVVSLHAPCTPETERIINAQSLALMKDDALLINTSRGGLVNEPELAAAMKGGKLRGAALDVFEQEPIDKENPLLDVDNIYFTAHMAGLDEQSLLDMSTMAAQNILDLYEARWPAANVVNANELNGWKW</sequence>
<dbReference type="PROSITE" id="PS00670">
    <property type="entry name" value="D_2_HYDROXYACID_DH_2"/>
    <property type="match status" value="1"/>
</dbReference>
<evidence type="ECO:0000259" key="6">
    <source>
        <dbReference type="Pfam" id="PF02826"/>
    </source>
</evidence>
<evidence type="ECO:0000259" key="5">
    <source>
        <dbReference type="Pfam" id="PF00389"/>
    </source>
</evidence>
<accession>A3ZW64</accession>
<dbReference type="InterPro" id="IPR006140">
    <property type="entry name" value="D-isomer_DH_NAD-bd"/>
</dbReference>
<dbReference type="HOGENOM" id="CLU_019796_1_3_0"/>
<evidence type="ECO:0000313" key="8">
    <source>
        <dbReference type="Proteomes" id="UP000004358"/>
    </source>
</evidence>
<evidence type="ECO:0000313" key="7">
    <source>
        <dbReference type="EMBL" id="EAQ79562.1"/>
    </source>
</evidence>
<dbReference type="eggNOG" id="COG0111">
    <property type="taxonomic scope" value="Bacteria"/>
</dbReference>
<dbReference type="Gene3D" id="3.40.50.720">
    <property type="entry name" value="NAD(P)-binding Rossmann-like Domain"/>
    <property type="match status" value="2"/>
</dbReference>
<feature type="domain" description="D-isomer specific 2-hydroxyacid dehydrogenase NAD-binding" evidence="6">
    <location>
        <begin position="107"/>
        <end position="278"/>
    </location>
</feature>
<keyword evidence="3" id="KW-0520">NAD</keyword>
<comment type="similarity">
    <text evidence="1 4">Belongs to the D-isomer specific 2-hydroxyacid dehydrogenase family.</text>
</comment>
<dbReference type="CDD" id="cd12172">
    <property type="entry name" value="PGDH_like_2"/>
    <property type="match status" value="1"/>
</dbReference>
<reference evidence="7 8" key="1">
    <citation type="submission" date="2006-02" db="EMBL/GenBank/DDBJ databases">
        <authorList>
            <person name="Amann R."/>
            <person name="Ferriera S."/>
            <person name="Johnson J."/>
            <person name="Kravitz S."/>
            <person name="Halpern A."/>
            <person name="Remington K."/>
            <person name="Beeson K."/>
            <person name="Tran B."/>
            <person name="Rogers Y.-H."/>
            <person name="Friedman R."/>
            <person name="Venter J.C."/>
        </authorList>
    </citation>
    <scope>NUCLEOTIDE SEQUENCE [LARGE SCALE GENOMIC DNA]</scope>
    <source>
        <strain evidence="7 8">DSM 3645</strain>
    </source>
</reference>
<keyword evidence="2 4" id="KW-0560">Oxidoreductase</keyword>
<dbReference type="EMBL" id="AANZ01000014">
    <property type="protein sequence ID" value="EAQ79562.1"/>
    <property type="molecule type" value="Genomic_DNA"/>
</dbReference>